<evidence type="ECO:0000256" key="9">
    <source>
        <dbReference type="ARBA" id="ARBA00023136"/>
    </source>
</evidence>
<keyword evidence="8 10" id="KW-1133">Transmembrane helix</keyword>
<dbReference type="PANTHER" id="PTHR24223:SF166">
    <property type="entry name" value="MULTIDRUG RESISTANCE-ASSOCIATED PROTEIN 1-LIKE"/>
    <property type="match status" value="1"/>
</dbReference>
<reference evidence="13" key="1">
    <citation type="submission" date="2025-08" db="UniProtKB">
        <authorList>
            <consortium name="Ensembl"/>
        </authorList>
    </citation>
    <scope>IDENTIFICATION</scope>
</reference>
<organism evidence="13 14">
    <name type="scientific">Malurus cyaneus samueli</name>
    <dbReference type="NCBI Taxonomy" id="2593467"/>
    <lineage>
        <taxon>Eukaryota</taxon>
        <taxon>Metazoa</taxon>
        <taxon>Chordata</taxon>
        <taxon>Craniata</taxon>
        <taxon>Vertebrata</taxon>
        <taxon>Euteleostomi</taxon>
        <taxon>Archelosauria</taxon>
        <taxon>Archosauria</taxon>
        <taxon>Dinosauria</taxon>
        <taxon>Saurischia</taxon>
        <taxon>Theropoda</taxon>
        <taxon>Coelurosauria</taxon>
        <taxon>Aves</taxon>
        <taxon>Neognathae</taxon>
        <taxon>Neoaves</taxon>
        <taxon>Telluraves</taxon>
        <taxon>Australaves</taxon>
        <taxon>Passeriformes</taxon>
        <taxon>Meliphagoidea</taxon>
        <taxon>Maluridae</taxon>
        <taxon>Malurus</taxon>
    </lineage>
</organism>
<dbReference type="SUPFAM" id="SSF52540">
    <property type="entry name" value="P-loop containing nucleoside triphosphate hydrolases"/>
    <property type="match status" value="1"/>
</dbReference>
<dbReference type="CDD" id="cd03244">
    <property type="entry name" value="ABCC_MRP_domain2"/>
    <property type="match status" value="1"/>
</dbReference>
<dbReference type="InterPro" id="IPR011527">
    <property type="entry name" value="ABC1_TM_dom"/>
</dbReference>
<evidence type="ECO:0000256" key="6">
    <source>
        <dbReference type="ARBA" id="ARBA00022741"/>
    </source>
</evidence>
<evidence type="ECO:0000256" key="3">
    <source>
        <dbReference type="ARBA" id="ARBA00022448"/>
    </source>
</evidence>
<evidence type="ECO:0000256" key="7">
    <source>
        <dbReference type="ARBA" id="ARBA00022840"/>
    </source>
</evidence>
<dbReference type="PROSITE" id="PS00211">
    <property type="entry name" value="ABC_TRANSPORTER_1"/>
    <property type="match status" value="1"/>
</dbReference>
<evidence type="ECO:0000256" key="1">
    <source>
        <dbReference type="ARBA" id="ARBA00004127"/>
    </source>
</evidence>
<dbReference type="SUPFAM" id="SSF90123">
    <property type="entry name" value="ABC transporter transmembrane region"/>
    <property type="match status" value="1"/>
</dbReference>
<evidence type="ECO:0000256" key="10">
    <source>
        <dbReference type="SAM" id="Phobius"/>
    </source>
</evidence>
<dbReference type="GO" id="GO:0005524">
    <property type="term" value="F:ATP binding"/>
    <property type="evidence" value="ECO:0007669"/>
    <property type="project" value="UniProtKB-KW"/>
</dbReference>
<evidence type="ECO:0000259" key="11">
    <source>
        <dbReference type="PROSITE" id="PS50893"/>
    </source>
</evidence>
<dbReference type="PROSITE" id="PS50929">
    <property type="entry name" value="ABC_TM1F"/>
    <property type="match status" value="1"/>
</dbReference>
<feature type="transmembrane region" description="Helical" evidence="10">
    <location>
        <begin position="61"/>
        <end position="87"/>
    </location>
</feature>
<evidence type="ECO:0000256" key="2">
    <source>
        <dbReference type="ARBA" id="ARBA00009726"/>
    </source>
</evidence>
<evidence type="ECO:0000256" key="8">
    <source>
        <dbReference type="ARBA" id="ARBA00022989"/>
    </source>
</evidence>
<protein>
    <recommendedName>
        <fullName evidence="15">MRP1</fullName>
    </recommendedName>
</protein>
<keyword evidence="14" id="KW-1185">Reference proteome</keyword>
<comment type="similarity">
    <text evidence="2">Belongs to the ABC transporter superfamily. ABCC family. Conjugate transporter (TC 3.A.1.208) subfamily.</text>
</comment>
<feature type="domain" description="ABC transporter" evidence="11">
    <location>
        <begin position="180"/>
        <end position="418"/>
    </location>
</feature>
<keyword evidence="4 10" id="KW-0812">Transmembrane</keyword>
<evidence type="ECO:0000313" key="14">
    <source>
        <dbReference type="Proteomes" id="UP000694560"/>
    </source>
</evidence>
<dbReference type="GO" id="GO:0016020">
    <property type="term" value="C:membrane"/>
    <property type="evidence" value="ECO:0007669"/>
    <property type="project" value="InterPro"/>
</dbReference>
<dbReference type="InterPro" id="IPR050173">
    <property type="entry name" value="ABC_transporter_C-like"/>
</dbReference>
<dbReference type="AlphaFoldDB" id="A0A8C5T763"/>
<dbReference type="Pfam" id="PF00664">
    <property type="entry name" value="ABC_membrane"/>
    <property type="match status" value="1"/>
</dbReference>
<dbReference type="PANTHER" id="PTHR24223">
    <property type="entry name" value="ATP-BINDING CASSETTE SUB-FAMILY C"/>
    <property type="match status" value="1"/>
</dbReference>
<keyword evidence="5" id="KW-0677">Repeat</keyword>
<dbReference type="OrthoDB" id="6500128at2759"/>
<dbReference type="InterPro" id="IPR003593">
    <property type="entry name" value="AAA+_ATPase"/>
</dbReference>
<keyword evidence="3" id="KW-0813">Transport</keyword>
<dbReference type="InterPro" id="IPR017871">
    <property type="entry name" value="ABC_transporter-like_CS"/>
</dbReference>
<dbReference type="GO" id="GO:0012505">
    <property type="term" value="C:endomembrane system"/>
    <property type="evidence" value="ECO:0007669"/>
    <property type="project" value="UniProtKB-SubCell"/>
</dbReference>
<dbReference type="Pfam" id="PF00005">
    <property type="entry name" value="ABC_tran"/>
    <property type="match status" value="1"/>
</dbReference>
<dbReference type="InterPro" id="IPR003439">
    <property type="entry name" value="ABC_transporter-like_ATP-bd"/>
</dbReference>
<dbReference type="FunFam" id="3.40.50.300:FF:000074">
    <property type="entry name" value="Multidrug resistance-associated protein 5 isoform 1"/>
    <property type="match status" value="1"/>
</dbReference>
<dbReference type="GO" id="GO:0140359">
    <property type="term" value="F:ABC-type transporter activity"/>
    <property type="evidence" value="ECO:0007669"/>
    <property type="project" value="InterPro"/>
</dbReference>
<dbReference type="PROSITE" id="PS50893">
    <property type="entry name" value="ABC_TRANSPORTER_2"/>
    <property type="match status" value="1"/>
</dbReference>
<proteinExistence type="inferred from homology"/>
<comment type="subcellular location">
    <subcellularLocation>
        <location evidence="1">Endomembrane system</location>
        <topology evidence="1">Multi-pass membrane protein</topology>
    </subcellularLocation>
</comment>
<dbReference type="Proteomes" id="UP000694560">
    <property type="component" value="Unplaced"/>
</dbReference>
<dbReference type="SMART" id="SM00382">
    <property type="entry name" value="AAA"/>
    <property type="match status" value="1"/>
</dbReference>
<evidence type="ECO:0000259" key="12">
    <source>
        <dbReference type="PROSITE" id="PS50929"/>
    </source>
</evidence>
<sequence length="423" mass="47216">SLSASRALHHQLLDNVLHLPLQQFETTPVGQIISRFTKDLFIVDVCFHFYLRTWLNCTLDVIGTILVITSASPLFIVVVIPLGYFYFTVQVSFLGNLMVFFAALFVVLSGNTVSSSTVGLSISYALNVIQILNVWVRRACEIETNAVSIERICEYATVDKEEPWILSKRPPVGWPDRGIIEFVNYKAHYRKDLGLALNGVSFQTQSNEKVGIVGRTGAGKSTLTNCLFRVLEGCEGKIIIDGIDISTIGLHDLRGNLNIIPQDPILFSGTLQSNLDPLGKHSDFELWEVLELCDLKDFVQSLPKKLLYEISEGGENLSVGQRQLVCLARALLRKTKILVLDEATASVDMETDNFVQSTIKREFHNCTVLTIAHRLHTVMDSERTGKCVLVLDAGRILEYDTPQNLLQRKGAFSEMVAEAGIRR</sequence>
<evidence type="ECO:0000313" key="13">
    <source>
        <dbReference type="Ensembl" id="ENSMCSP00000003543.1"/>
    </source>
</evidence>
<evidence type="ECO:0008006" key="15">
    <source>
        <dbReference type="Google" id="ProtNLM"/>
    </source>
</evidence>
<dbReference type="InterPro" id="IPR027417">
    <property type="entry name" value="P-loop_NTPase"/>
</dbReference>
<dbReference type="Gene3D" id="3.40.50.300">
    <property type="entry name" value="P-loop containing nucleotide triphosphate hydrolases"/>
    <property type="match status" value="1"/>
</dbReference>
<evidence type="ECO:0000256" key="5">
    <source>
        <dbReference type="ARBA" id="ARBA00022737"/>
    </source>
</evidence>
<dbReference type="InterPro" id="IPR036640">
    <property type="entry name" value="ABC1_TM_sf"/>
</dbReference>
<accession>A0A8C5T763</accession>
<dbReference type="GO" id="GO:0016887">
    <property type="term" value="F:ATP hydrolysis activity"/>
    <property type="evidence" value="ECO:0007669"/>
    <property type="project" value="InterPro"/>
</dbReference>
<keyword evidence="6" id="KW-0547">Nucleotide-binding</keyword>
<keyword evidence="7" id="KW-0067">ATP-binding</keyword>
<reference evidence="13" key="2">
    <citation type="submission" date="2025-09" db="UniProtKB">
        <authorList>
            <consortium name="Ensembl"/>
        </authorList>
    </citation>
    <scope>IDENTIFICATION</scope>
</reference>
<dbReference type="Ensembl" id="ENSMCST00000003619.1">
    <property type="protein sequence ID" value="ENSMCSP00000003543.1"/>
    <property type="gene ID" value="ENSMCSG00000002519.1"/>
</dbReference>
<name>A0A8C5T763_9PASS</name>
<feature type="domain" description="ABC transmembrane type-1" evidence="12">
    <location>
        <begin position="1"/>
        <end position="93"/>
    </location>
</feature>
<dbReference type="Gene3D" id="1.20.1560.10">
    <property type="entry name" value="ABC transporter type 1, transmembrane domain"/>
    <property type="match status" value="2"/>
</dbReference>
<evidence type="ECO:0000256" key="4">
    <source>
        <dbReference type="ARBA" id="ARBA00022692"/>
    </source>
</evidence>
<keyword evidence="9 10" id="KW-0472">Membrane</keyword>
<feature type="transmembrane region" description="Helical" evidence="10">
    <location>
        <begin position="93"/>
        <end position="110"/>
    </location>
</feature>